<dbReference type="RefSeq" id="WP_254738066.1">
    <property type="nucleotide sequence ID" value="NZ_JANCLU010000001.1"/>
</dbReference>
<feature type="chain" id="PRO_5045488377" description="Glycine zipper domain-containing protein" evidence="1">
    <location>
        <begin position="19"/>
        <end position="90"/>
    </location>
</feature>
<dbReference type="InterPro" id="IPR039567">
    <property type="entry name" value="Gly-zipper"/>
</dbReference>
<evidence type="ECO:0000313" key="4">
    <source>
        <dbReference type="Proteomes" id="UP001205890"/>
    </source>
</evidence>
<evidence type="ECO:0000313" key="3">
    <source>
        <dbReference type="EMBL" id="MCP8937272.1"/>
    </source>
</evidence>
<comment type="caution">
    <text evidence="3">The sequence shown here is derived from an EMBL/GenBank/DDBJ whole genome shotgun (WGS) entry which is preliminary data.</text>
</comment>
<gene>
    <name evidence="3" type="ORF">NK718_01985</name>
</gene>
<organism evidence="3 4">
    <name type="scientific">Alsobacter ponti</name>
    <dbReference type="NCBI Taxonomy" id="2962936"/>
    <lineage>
        <taxon>Bacteria</taxon>
        <taxon>Pseudomonadati</taxon>
        <taxon>Pseudomonadota</taxon>
        <taxon>Alphaproteobacteria</taxon>
        <taxon>Hyphomicrobiales</taxon>
        <taxon>Alsobacteraceae</taxon>
        <taxon>Alsobacter</taxon>
    </lineage>
</organism>
<evidence type="ECO:0000256" key="1">
    <source>
        <dbReference type="SAM" id="SignalP"/>
    </source>
</evidence>
<feature type="signal peptide" evidence="1">
    <location>
        <begin position="1"/>
        <end position="18"/>
    </location>
</feature>
<dbReference type="Pfam" id="PF13488">
    <property type="entry name" value="Gly-zipper_Omp"/>
    <property type="match status" value="1"/>
</dbReference>
<reference evidence="3 4" key="1">
    <citation type="submission" date="2022-07" db="EMBL/GenBank/DDBJ databases">
        <authorList>
            <person name="Li W.-J."/>
            <person name="Deng Q.-Q."/>
        </authorList>
    </citation>
    <scope>NUCLEOTIDE SEQUENCE [LARGE SCALE GENOMIC DNA]</scope>
    <source>
        <strain evidence="3 4">SYSU M60028</strain>
    </source>
</reference>
<feature type="domain" description="Glycine zipper" evidence="2">
    <location>
        <begin position="28"/>
        <end position="70"/>
    </location>
</feature>
<protein>
    <recommendedName>
        <fullName evidence="2">Glycine zipper domain-containing protein</fullName>
    </recommendedName>
</protein>
<proteinExistence type="predicted"/>
<name>A0ABT1L745_9HYPH</name>
<dbReference type="PROSITE" id="PS51257">
    <property type="entry name" value="PROKAR_LIPOPROTEIN"/>
    <property type="match status" value="1"/>
</dbReference>
<evidence type="ECO:0000259" key="2">
    <source>
        <dbReference type="Pfam" id="PF13488"/>
    </source>
</evidence>
<keyword evidence="4" id="KW-1185">Reference proteome</keyword>
<sequence length="90" mass="8680">MRKIVLAASVALSLGACAQTEADNRALTGAALGGATGAVVGGLATGKAGGALAGGAIGAAGGAILGAATTPRRYGDCYYDGWGRRVCNYY</sequence>
<dbReference type="EMBL" id="JANCLU010000001">
    <property type="protein sequence ID" value="MCP8937272.1"/>
    <property type="molecule type" value="Genomic_DNA"/>
</dbReference>
<keyword evidence="1" id="KW-0732">Signal</keyword>
<accession>A0ABT1L745</accession>
<dbReference type="Proteomes" id="UP001205890">
    <property type="component" value="Unassembled WGS sequence"/>
</dbReference>